<protein>
    <recommendedName>
        <fullName evidence="4">Beta-lactamase</fullName>
    </recommendedName>
</protein>
<comment type="caution">
    <text evidence="2">The sequence shown here is derived from an EMBL/GenBank/DDBJ whole genome shotgun (WGS) entry which is preliminary data.</text>
</comment>
<evidence type="ECO:0000256" key="1">
    <source>
        <dbReference type="SAM" id="SignalP"/>
    </source>
</evidence>
<proteinExistence type="predicted"/>
<dbReference type="RefSeq" id="WP_171320787.1">
    <property type="nucleotide sequence ID" value="NZ_VTXO01000001.1"/>
</dbReference>
<dbReference type="EMBL" id="VTXO01000001">
    <property type="protein sequence ID" value="NOI80156.1"/>
    <property type="molecule type" value="Genomic_DNA"/>
</dbReference>
<name>A0AAE5GNT9_9VIBR</name>
<feature type="chain" id="PRO_5042054313" description="Beta-lactamase" evidence="1">
    <location>
        <begin position="20"/>
        <end position="422"/>
    </location>
</feature>
<organism evidence="2 3">
    <name type="scientific">Vibrio tubiashii</name>
    <dbReference type="NCBI Taxonomy" id="29498"/>
    <lineage>
        <taxon>Bacteria</taxon>
        <taxon>Pseudomonadati</taxon>
        <taxon>Pseudomonadota</taxon>
        <taxon>Gammaproteobacteria</taxon>
        <taxon>Vibrionales</taxon>
        <taxon>Vibrionaceae</taxon>
        <taxon>Vibrio</taxon>
        <taxon>Vibrio oreintalis group</taxon>
    </lineage>
</organism>
<sequence>MKHCLALTCLLVFSTSVMSSEVSFDWDYTLSASTAQHRDSALLGKLNDSSSETVDALIDLQLEGYGFTGLIAAKGNQVYSSDSSESYDGELIFQELFWQGSTEFFKAPIDLTLGKVRLDWGVGYGYRPLDVFKPYRRNPVGIQVEEGTGVAMASYFDMSGEWSLVYSDSSWTQQEGSQLEEASEQQGIGLRRYVLSGDSEWQGLAYYDDVRQGLFGGSFVTVLNDAWSLHSSALYQRKYLSYVQGENHQPVTLAEQTDAVQALVGLNWANAVGNNIILEYWYDSRSWSQSEWNNAFERVAFLSNDQSLKPLASSYAQGLNNANLVQHNVMFHWSLDSSSWSQWSWSNEFLWLNKLTPTFDLLYSPQDQGVIATQWLDYRVYDSGSASFSAELAARFMAGDSESVYANLSDKRMIFINLRGRF</sequence>
<dbReference type="Proteomes" id="UP000572722">
    <property type="component" value="Unassembled WGS sequence"/>
</dbReference>
<keyword evidence="1" id="KW-0732">Signal</keyword>
<dbReference type="AlphaFoldDB" id="A0AAE5GNT9"/>
<feature type="signal peptide" evidence="1">
    <location>
        <begin position="1"/>
        <end position="19"/>
    </location>
</feature>
<accession>A0AAE5GNT9</accession>
<gene>
    <name evidence="2" type="ORF">F0237_05695</name>
</gene>
<evidence type="ECO:0008006" key="4">
    <source>
        <dbReference type="Google" id="ProtNLM"/>
    </source>
</evidence>
<evidence type="ECO:0000313" key="3">
    <source>
        <dbReference type="Proteomes" id="UP000572722"/>
    </source>
</evidence>
<evidence type="ECO:0000313" key="2">
    <source>
        <dbReference type="EMBL" id="NOI80156.1"/>
    </source>
</evidence>
<reference evidence="2 3" key="1">
    <citation type="submission" date="2019-08" db="EMBL/GenBank/DDBJ databases">
        <title>Draft genome sequencing and comparative genomics of hatchery-associated Vibrios.</title>
        <authorList>
            <person name="Kehlet-Delgado H."/>
            <person name="Mueller R.S."/>
        </authorList>
    </citation>
    <scope>NUCLEOTIDE SEQUENCE [LARGE SCALE GENOMIC DNA]</scope>
    <source>
        <strain evidence="2 3">01-65-5-1</strain>
    </source>
</reference>